<feature type="region of interest" description="Disordered" evidence="1">
    <location>
        <begin position="168"/>
        <end position="216"/>
    </location>
</feature>
<evidence type="ECO:0008006" key="5">
    <source>
        <dbReference type="Google" id="ProtNLM"/>
    </source>
</evidence>
<dbReference type="AlphaFoldDB" id="R2T387"/>
<feature type="signal peptide" evidence="2">
    <location>
        <begin position="1"/>
        <end position="25"/>
    </location>
</feature>
<feature type="compositionally biased region" description="Low complexity" evidence="1">
    <location>
        <begin position="193"/>
        <end position="202"/>
    </location>
</feature>
<feature type="chain" id="PRO_5039220914" description="PASTA domain-containing protein" evidence="2">
    <location>
        <begin position="26"/>
        <end position="311"/>
    </location>
</feature>
<keyword evidence="4" id="KW-1185">Reference proteome</keyword>
<accession>R2T387</accession>
<gene>
    <name evidence="3" type="ORF">UAU_01646</name>
</gene>
<evidence type="ECO:0000313" key="3">
    <source>
        <dbReference type="EMBL" id="EOH94724.1"/>
    </source>
</evidence>
<organism evidence="3 4">
    <name type="scientific">Enterococcus pallens ATCC BAA-351</name>
    <dbReference type="NCBI Taxonomy" id="1158607"/>
    <lineage>
        <taxon>Bacteria</taxon>
        <taxon>Bacillati</taxon>
        <taxon>Bacillota</taxon>
        <taxon>Bacilli</taxon>
        <taxon>Lactobacillales</taxon>
        <taxon>Enterococcaceae</taxon>
        <taxon>Enterococcus</taxon>
    </lineage>
</organism>
<dbReference type="Proteomes" id="UP000013782">
    <property type="component" value="Unassembled WGS sequence"/>
</dbReference>
<dbReference type="PATRIC" id="fig|1158607.3.peg.1615"/>
<feature type="compositionally biased region" description="Acidic residues" evidence="1">
    <location>
        <begin position="168"/>
        <end position="185"/>
    </location>
</feature>
<proteinExistence type="predicted"/>
<evidence type="ECO:0000313" key="4">
    <source>
        <dbReference type="Proteomes" id="UP000013782"/>
    </source>
</evidence>
<dbReference type="STRING" id="160454.RV10_GL001704"/>
<name>R2T387_9ENTE</name>
<dbReference type="PROSITE" id="PS51257">
    <property type="entry name" value="PROKAR_LIPOPROTEIN"/>
    <property type="match status" value="1"/>
</dbReference>
<keyword evidence="2" id="KW-0732">Signal</keyword>
<sequence length="311" mass="34084">MMKKRILVKKCLSVGVVLIAVVGLAACSSDDSATSTSSSTIESTSESEAPPKRLTKQEVIDELGLEKTEDRNSDIFASNIEKLEQAGYIIINSNDVYGGIYESEKAVLEAKNLKVKGIKSPAKDTITAGRIFETNYPQEIGLSTEYIGPSYKILSKGDQVILNYYDAEEMDESESSQTDDSETEDSSEKTATKKAGSSSSQKLIKELDLEETEDHDSSIYVENREKLEDAGYIVINNSEVFNKDFDTVKATLEAQGLKVKGTEGKAAEGDKAAGSIYETNYPQQIKFSTNYLGTALRVLTEGDQVIVTYYK</sequence>
<reference evidence="3 4" key="1">
    <citation type="submission" date="2013-02" db="EMBL/GenBank/DDBJ databases">
        <title>The Genome Sequence of Enterococcus pallens BAA-351.</title>
        <authorList>
            <consortium name="The Broad Institute Genome Sequencing Platform"/>
            <consortium name="The Broad Institute Genome Sequencing Center for Infectious Disease"/>
            <person name="Earl A.M."/>
            <person name="Gilmore M.S."/>
            <person name="Lebreton F."/>
            <person name="Walker B."/>
            <person name="Young S.K."/>
            <person name="Zeng Q."/>
            <person name="Gargeya S."/>
            <person name="Fitzgerald M."/>
            <person name="Haas B."/>
            <person name="Abouelleil A."/>
            <person name="Alvarado L."/>
            <person name="Arachchi H.M."/>
            <person name="Berlin A.M."/>
            <person name="Chapman S.B."/>
            <person name="Dewar J."/>
            <person name="Goldberg J."/>
            <person name="Griggs A."/>
            <person name="Gujja S."/>
            <person name="Hansen M."/>
            <person name="Howarth C."/>
            <person name="Imamovic A."/>
            <person name="Larimer J."/>
            <person name="McCowan C."/>
            <person name="Murphy C."/>
            <person name="Neiman D."/>
            <person name="Pearson M."/>
            <person name="Priest M."/>
            <person name="Roberts A."/>
            <person name="Saif S."/>
            <person name="Shea T."/>
            <person name="Sisk P."/>
            <person name="Sykes S."/>
            <person name="Wortman J."/>
            <person name="Nusbaum C."/>
            <person name="Birren B."/>
        </authorList>
    </citation>
    <scope>NUCLEOTIDE SEQUENCE [LARGE SCALE GENOMIC DNA]</scope>
    <source>
        <strain evidence="3 4">ATCC BAA-351</strain>
    </source>
</reference>
<protein>
    <recommendedName>
        <fullName evidence="5">PASTA domain-containing protein</fullName>
    </recommendedName>
</protein>
<feature type="compositionally biased region" description="Low complexity" evidence="1">
    <location>
        <begin position="29"/>
        <end position="48"/>
    </location>
</feature>
<dbReference type="EMBL" id="AJAQ01000014">
    <property type="protein sequence ID" value="EOH94724.1"/>
    <property type="molecule type" value="Genomic_DNA"/>
</dbReference>
<dbReference type="HOGENOM" id="CLU_893545_0_0_9"/>
<comment type="caution">
    <text evidence="3">The sequence shown here is derived from an EMBL/GenBank/DDBJ whole genome shotgun (WGS) entry which is preliminary data.</text>
</comment>
<evidence type="ECO:0000256" key="2">
    <source>
        <dbReference type="SAM" id="SignalP"/>
    </source>
</evidence>
<feature type="region of interest" description="Disordered" evidence="1">
    <location>
        <begin position="29"/>
        <end position="52"/>
    </location>
</feature>
<evidence type="ECO:0000256" key="1">
    <source>
        <dbReference type="SAM" id="MobiDB-lite"/>
    </source>
</evidence>